<organism evidence="9 10">
    <name type="scientific">Phormidesmis priestleyi ULC007</name>
    <dbReference type="NCBI Taxonomy" id="1920490"/>
    <lineage>
        <taxon>Bacteria</taxon>
        <taxon>Bacillati</taxon>
        <taxon>Cyanobacteriota</taxon>
        <taxon>Cyanophyceae</taxon>
        <taxon>Leptolyngbyales</taxon>
        <taxon>Leptolyngbyaceae</taxon>
        <taxon>Phormidesmis</taxon>
    </lineage>
</organism>
<dbReference type="SUPFAM" id="SSF53383">
    <property type="entry name" value="PLP-dependent transferases"/>
    <property type="match status" value="1"/>
</dbReference>
<evidence type="ECO:0000256" key="7">
    <source>
        <dbReference type="PIRSR" id="PIRSR000390-2"/>
    </source>
</evidence>
<comment type="similarity">
    <text evidence="5 8">Belongs to the DegT/DnrJ/EryC1 family.</text>
</comment>
<gene>
    <name evidence="9" type="ORF">C7B65_25630</name>
</gene>
<evidence type="ECO:0000256" key="2">
    <source>
        <dbReference type="ARBA" id="ARBA00022576"/>
    </source>
</evidence>
<dbReference type="PANTHER" id="PTHR30244">
    <property type="entry name" value="TRANSAMINASE"/>
    <property type="match status" value="1"/>
</dbReference>
<dbReference type="PIRSF" id="PIRSF000390">
    <property type="entry name" value="PLP_StrS"/>
    <property type="match status" value="1"/>
</dbReference>
<dbReference type="Gene3D" id="3.40.640.10">
    <property type="entry name" value="Type I PLP-dependent aspartate aminotransferase-like (Major domain)"/>
    <property type="match status" value="1"/>
</dbReference>
<dbReference type="Gene3D" id="3.90.1150.10">
    <property type="entry name" value="Aspartate Aminotransferase, domain 1"/>
    <property type="match status" value="1"/>
</dbReference>
<dbReference type="GO" id="GO:0008483">
    <property type="term" value="F:transaminase activity"/>
    <property type="evidence" value="ECO:0007669"/>
    <property type="project" value="UniProtKB-KW"/>
</dbReference>
<dbReference type="InterPro" id="IPR015422">
    <property type="entry name" value="PyrdxlP-dep_Trfase_small"/>
</dbReference>
<feature type="modified residue" description="N6-(pyridoxal phosphate)lysine" evidence="7">
    <location>
        <position position="191"/>
    </location>
</feature>
<evidence type="ECO:0000256" key="6">
    <source>
        <dbReference type="PIRSR" id="PIRSR000390-1"/>
    </source>
</evidence>
<reference evidence="9 10" key="1">
    <citation type="submission" date="2018-02" db="EMBL/GenBank/DDBJ databases">
        <authorList>
            <person name="Cohen D.B."/>
            <person name="Kent A.D."/>
        </authorList>
    </citation>
    <scope>NUCLEOTIDE SEQUENCE [LARGE SCALE GENOMIC DNA]</scope>
    <source>
        <strain evidence="9 10">ULC007</strain>
    </source>
</reference>
<dbReference type="InterPro" id="IPR000653">
    <property type="entry name" value="DegT/StrS_aminotransferase"/>
</dbReference>
<evidence type="ECO:0000256" key="8">
    <source>
        <dbReference type="RuleBase" id="RU004508"/>
    </source>
</evidence>
<dbReference type="EMBL" id="PVWG01000074">
    <property type="protein sequence ID" value="PSB14895.1"/>
    <property type="molecule type" value="Genomic_DNA"/>
</dbReference>
<dbReference type="AlphaFoldDB" id="A0A2T1D317"/>
<dbReference type="Pfam" id="PF01041">
    <property type="entry name" value="DegT_DnrJ_EryC1"/>
    <property type="match status" value="1"/>
</dbReference>
<evidence type="ECO:0000256" key="3">
    <source>
        <dbReference type="ARBA" id="ARBA00022679"/>
    </source>
</evidence>
<dbReference type="GO" id="GO:0030170">
    <property type="term" value="F:pyridoxal phosphate binding"/>
    <property type="evidence" value="ECO:0007669"/>
    <property type="project" value="TreeGrafter"/>
</dbReference>
<evidence type="ECO:0000313" key="9">
    <source>
        <dbReference type="EMBL" id="PSB14895.1"/>
    </source>
</evidence>
<comment type="caution">
    <text evidence="9">The sequence shown here is derived from an EMBL/GenBank/DDBJ whole genome shotgun (WGS) entry which is preliminary data.</text>
</comment>
<sequence>MSNQIQNIPIAKPWVGEAEAAASSRVILSGWLTQGPEIAAFEKDFATYVGAKHACAVSNCTTALHLALLAVGVQPGDEVITVSHSYIATANSIRYCGATPVFVDIEPQTYNINPILIEDVISDRTRAILVVHQIGMPCDLKAILAIARQHSLPVIEDAACAIGSEILWDGEWEKIGKPHGDIACFSFHPRKVITTGDGGMITTNNPDWDKQFRLWRQHGMSVPDTVRHGAKQVIFESYPMLGYNYRMTDVQAAIGREQLKRLPEIVAQRRYLAERYHQALADIPELKLPTEPTWARSNWQSYCVRLPARCDQRQVMQTMLDAGISTRRGIMCIHREPAYQQEGWSCGITEKPCQCKPSQCDRLIESEYAQDQAILLPLFYPMTEAQQDQVIRCLAVVV</sequence>
<evidence type="ECO:0000256" key="1">
    <source>
        <dbReference type="ARBA" id="ARBA00001933"/>
    </source>
</evidence>
<evidence type="ECO:0000256" key="4">
    <source>
        <dbReference type="ARBA" id="ARBA00022898"/>
    </source>
</evidence>
<dbReference type="RefSeq" id="WP_073075225.1">
    <property type="nucleotide sequence ID" value="NZ_MPPI01000068.1"/>
</dbReference>
<evidence type="ECO:0000313" key="10">
    <source>
        <dbReference type="Proteomes" id="UP000238634"/>
    </source>
</evidence>
<keyword evidence="3 9" id="KW-0808">Transferase</keyword>
<accession>A0A2T1D317</accession>
<dbReference type="GO" id="GO:0000271">
    <property type="term" value="P:polysaccharide biosynthetic process"/>
    <property type="evidence" value="ECO:0007669"/>
    <property type="project" value="TreeGrafter"/>
</dbReference>
<feature type="active site" description="Proton acceptor" evidence="6">
    <location>
        <position position="191"/>
    </location>
</feature>
<dbReference type="PANTHER" id="PTHR30244:SF34">
    <property type="entry name" value="DTDP-4-AMINO-4,6-DIDEOXYGALACTOSE TRANSAMINASE"/>
    <property type="match status" value="1"/>
</dbReference>
<dbReference type="InterPro" id="IPR015421">
    <property type="entry name" value="PyrdxlP-dep_Trfase_major"/>
</dbReference>
<evidence type="ECO:0000256" key="5">
    <source>
        <dbReference type="ARBA" id="ARBA00037999"/>
    </source>
</evidence>
<reference evidence="9 10" key="2">
    <citation type="submission" date="2018-03" db="EMBL/GenBank/DDBJ databases">
        <title>The ancient ancestry and fast evolution of plastids.</title>
        <authorList>
            <person name="Moore K.R."/>
            <person name="Magnabosco C."/>
            <person name="Momper L."/>
            <person name="Gold D.A."/>
            <person name="Bosak T."/>
            <person name="Fournier G.P."/>
        </authorList>
    </citation>
    <scope>NUCLEOTIDE SEQUENCE [LARGE SCALE GENOMIC DNA]</scope>
    <source>
        <strain evidence="9 10">ULC007</strain>
    </source>
</reference>
<dbReference type="InterPro" id="IPR015424">
    <property type="entry name" value="PyrdxlP-dep_Trfase"/>
</dbReference>
<keyword evidence="2 9" id="KW-0032">Aminotransferase</keyword>
<name>A0A2T1D317_9CYAN</name>
<dbReference type="FunFam" id="3.40.640.10:FF:000090">
    <property type="entry name" value="Pyridoxal phosphate-dependent aminotransferase"/>
    <property type="match status" value="1"/>
</dbReference>
<protein>
    <submittedName>
        <fullName evidence="9">DegT/DnrJ/EryC1/StrS family aminotransferase</fullName>
    </submittedName>
</protein>
<dbReference type="Proteomes" id="UP000238634">
    <property type="component" value="Unassembled WGS sequence"/>
</dbReference>
<proteinExistence type="inferred from homology"/>
<dbReference type="STRING" id="1920490.GCA_001895925_03331"/>
<keyword evidence="10" id="KW-1185">Reference proteome</keyword>
<dbReference type="CDD" id="cd00616">
    <property type="entry name" value="AHBA_syn"/>
    <property type="match status" value="1"/>
</dbReference>
<keyword evidence="4 7" id="KW-0663">Pyridoxal phosphate</keyword>
<comment type="cofactor">
    <cofactor evidence="1">
        <name>pyridoxal 5'-phosphate</name>
        <dbReference type="ChEBI" id="CHEBI:597326"/>
    </cofactor>
</comment>
<dbReference type="OrthoDB" id="9810913at2"/>